<gene>
    <name evidence="1" type="ORF">ACFO3U_03410</name>
</gene>
<evidence type="ECO:0000313" key="1">
    <source>
        <dbReference type="EMBL" id="MFC4739033.1"/>
    </source>
</evidence>
<dbReference type="RefSeq" id="WP_379738330.1">
    <property type="nucleotide sequence ID" value="NZ_JBHSGW010000002.1"/>
</dbReference>
<dbReference type="EMBL" id="JBHSGW010000002">
    <property type="protein sequence ID" value="MFC4739033.1"/>
    <property type="molecule type" value="Genomic_DNA"/>
</dbReference>
<sequence length="121" mass="13688">MKNNQIGIIAVVLVLLVAIFTNPSQTEHKEKIKETFTNYYQKSLDENKIDSENNFAALGSLLGETLINQIIEKAVTRENYVIFSITKITFKGEKKSIGYGIFGNVFLSKKIEDTLNKNLNQ</sequence>
<reference evidence="2" key="1">
    <citation type="journal article" date="2019" name="Int. J. Syst. Evol. Microbiol.">
        <title>The Global Catalogue of Microorganisms (GCM) 10K type strain sequencing project: providing services to taxonomists for standard genome sequencing and annotation.</title>
        <authorList>
            <consortium name="The Broad Institute Genomics Platform"/>
            <consortium name="The Broad Institute Genome Sequencing Center for Infectious Disease"/>
            <person name="Wu L."/>
            <person name="Ma J."/>
        </authorList>
    </citation>
    <scope>NUCLEOTIDE SEQUENCE [LARGE SCALE GENOMIC DNA]</scope>
    <source>
        <strain evidence="2">CCUG 50349</strain>
    </source>
</reference>
<keyword evidence="2" id="KW-1185">Reference proteome</keyword>
<evidence type="ECO:0000313" key="2">
    <source>
        <dbReference type="Proteomes" id="UP001595885"/>
    </source>
</evidence>
<organism evidence="1 2">
    <name type="scientific">Flavobacterium ponti</name>
    <dbReference type="NCBI Taxonomy" id="665133"/>
    <lineage>
        <taxon>Bacteria</taxon>
        <taxon>Pseudomonadati</taxon>
        <taxon>Bacteroidota</taxon>
        <taxon>Flavobacteriia</taxon>
        <taxon>Flavobacteriales</taxon>
        <taxon>Flavobacteriaceae</taxon>
        <taxon>Flavobacterium</taxon>
    </lineage>
</organism>
<name>A0ABV9P0A9_9FLAO</name>
<dbReference type="Pfam" id="PF14271">
    <property type="entry name" value="DUF4359"/>
    <property type="match status" value="1"/>
</dbReference>
<accession>A0ABV9P0A9</accession>
<comment type="caution">
    <text evidence="1">The sequence shown here is derived from an EMBL/GenBank/DDBJ whole genome shotgun (WGS) entry which is preliminary data.</text>
</comment>
<dbReference type="InterPro" id="IPR025578">
    <property type="entry name" value="DUF4359"/>
</dbReference>
<dbReference type="Proteomes" id="UP001595885">
    <property type="component" value="Unassembled WGS sequence"/>
</dbReference>
<protein>
    <submittedName>
        <fullName evidence="1">DUF4359 domain-containing protein</fullName>
    </submittedName>
</protein>
<proteinExistence type="predicted"/>